<evidence type="ECO:0000313" key="3">
    <source>
        <dbReference type="Proteomes" id="UP000091820"/>
    </source>
</evidence>
<reference evidence="2" key="2">
    <citation type="submission" date="2020-05" db="UniProtKB">
        <authorList>
            <consortium name="EnsemblMetazoa"/>
        </authorList>
    </citation>
    <scope>IDENTIFICATION</scope>
    <source>
        <strain evidence="2">IAEA</strain>
    </source>
</reference>
<keyword evidence="1" id="KW-0812">Transmembrane</keyword>
<dbReference type="VEuPathDB" id="VectorBase:GBRI008706"/>
<accession>A0A1A9W7A7</accession>
<organism evidence="2 3">
    <name type="scientific">Glossina brevipalpis</name>
    <dbReference type="NCBI Taxonomy" id="37001"/>
    <lineage>
        <taxon>Eukaryota</taxon>
        <taxon>Metazoa</taxon>
        <taxon>Ecdysozoa</taxon>
        <taxon>Arthropoda</taxon>
        <taxon>Hexapoda</taxon>
        <taxon>Insecta</taxon>
        <taxon>Pterygota</taxon>
        <taxon>Neoptera</taxon>
        <taxon>Endopterygota</taxon>
        <taxon>Diptera</taxon>
        <taxon>Brachycera</taxon>
        <taxon>Muscomorpha</taxon>
        <taxon>Hippoboscoidea</taxon>
        <taxon>Glossinidae</taxon>
        <taxon>Glossina</taxon>
    </lineage>
</organism>
<keyword evidence="1" id="KW-0472">Membrane</keyword>
<dbReference type="Proteomes" id="UP000091820">
    <property type="component" value="Unassembled WGS sequence"/>
</dbReference>
<dbReference type="AlphaFoldDB" id="A0A1A9W7A7"/>
<keyword evidence="3" id="KW-1185">Reference proteome</keyword>
<dbReference type="EnsemblMetazoa" id="GBRI008706-RA">
    <property type="protein sequence ID" value="GBRI008706-PA"/>
    <property type="gene ID" value="GBRI008706"/>
</dbReference>
<protein>
    <submittedName>
        <fullName evidence="2">Uncharacterized protein</fullName>
    </submittedName>
</protein>
<name>A0A1A9W7A7_9MUSC</name>
<feature type="transmembrane region" description="Helical" evidence="1">
    <location>
        <begin position="57"/>
        <end position="77"/>
    </location>
</feature>
<keyword evidence="1" id="KW-1133">Transmembrane helix</keyword>
<feature type="transmembrane region" description="Helical" evidence="1">
    <location>
        <begin position="30"/>
        <end position="51"/>
    </location>
</feature>
<sequence>MLLNTIKAYAAKHPPKISKYRLNRNNMHKLILSLGIAQFLSMQQYVLLVFGADGGTVGLPAFINPLFLLFYYFYYFIDEKIGKQESYHSSNDDDDDYDDILEYVKNLKNLKI</sequence>
<reference evidence="3" key="1">
    <citation type="submission" date="2014-03" db="EMBL/GenBank/DDBJ databases">
        <authorList>
            <person name="Aksoy S."/>
            <person name="Warren W."/>
            <person name="Wilson R.K."/>
        </authorList>
    </citation>
    <scope>NUCLEOTIDE SEQUENCE [LARGE SCALE GENOMIC DNA]</scope>
    <source>
        <strain evidence="3">IAEA</strain>
    </source>
</reference>
<evidence type="ECO:0000313" key="2">
    <source>
        <dbReference type="EnsemblMetazoa" id="GBRI008706-PA"/>
    </source>
</evidence>
<evidence type="ECO:0000256" key="1">
    <source>
        <dbReference type="SAM" id="Phobius"/>
    </source>
</evidence>
<proteinExistence type="predicted"/>